<name>A0A7C8J2K9_ORBOL</name>
<dbReference type="InterPro" id="IPR001563">
    <property type="entry name" value="Peptidase_S10"/>
</dbReference>
<dbReference type="InterPro" id="IPR033124">
    <property type="entry name" value="Ser_caboxypep_his_AS"/>
</dbReference>
<comment type="caution">
    <text evidence="7">The sequence shown here is derived from an EMBL/GenBank/DDBJ whole genome shotgun (WGS) entry which is preliminary data.</text>
</comment>
<dbReference type="Gene3D" id="3.40.50.1820">
    <property type="entry name" value="alpha/beta hydrolase"/>
    <property type="match status" value="1"/>
</dbReference>
<dbReference type="PROSITE" id="PS00560">
    <property type="entry name" value="CARBOXYPEPT_SER_HIS"/>
    <property type="match status" value="1"/>
</dbReference>
<dbReference type="GO" id="GO:0004185">
    <property type="term" value="F:serine-type carboxypeptidase activity"/>
    <property type="evidence" value="ECO:0007669"/>
    <property type="project" value="UniProtKB-UniRule"/>
</dbReference>
<keyword evidence="2 6" id="KW-0121">Carboxypeptidase</keyword>
<dbReference type="PANTHER" id="PTHR11802:SF479">
    <property type="entry name" value="CARBOXYPEPTIDASE"/>
    <property type="match status" value="1"/>
</dbReference>
<dbReference type="EC" id="3.4.16.-" evidence="6"/>
<accession>A0A7C8J2K9</accession>
<evidence type="ECO:0000313" key="7">
    <source>
        <dbReference type="EMBL" id="KAF3089835.1"/>
    </source>
</evidence>
<keyword evidence="5" id="KW-0325">Glycoprotein</keyword>
<evidence type="ECO:0000256" key="2">
    <source>
        <dbReference type="ARBA" id="ARBA00022645"/>
    </source>
</evidence>
<reference evidence="7 8" key="1">
    <citation type="submission" date="2019-06" db="EMBL/GenBank/DDBJ databases">
        <authorList>
            <person name="Palmer J.M."/>
        </authorList>
    </citation>
    <scope>NUCLEOTIDE SEQUENCE [LARGE SCALE GENOMIC DNA]</scope>
    <source>
        <strain evidence="7 8">TWF102</strain>
    </source>
</reference>
<proteinExistence type="inferred from homology"/>
<sequence length="533" mass="60495">MRPKVLHTAPSKVTRFVIMKVAFFTLLGFLFATAALASTSWNKSPQAIKKLYDGLRAEESSQNPERYTPLRDRILRKKSKFYNKKTKDFWVNGTRGAVPDVNFDIPESYAGLLPISPSKDESRKLWFWFFPTTGGPETKDDLVIWLNGGPGCSSLEGLLQENGPFTWQYGTYLPVLNKYTWVNLTNMVWVEQPVGTGFTQGEPNIKNEEELAVQFLGFLKNFVEKFGLHGKRIWLTGESYAGKYIPYIADAMLNRTDTKYFNFKGSMLYDPSIDEDLYLEEVPVVPFLVRNNAIFNFPDEEVAQLQKAADACGFTAIYEQGLTFPPAGPVNKTLIPARCQLWNQVFNRAVKINPCFNIYHIMTTCPNLWDVLGFPGSFGYLPEGAKIYFNRPEVQKAINAPRVEWEECSSREVFVGLDKSPFPVPGGVLARVVEKSERTVVAHGLLDFILIADGTLISLNNMVWNGKRGFSKRPSRKFVVPYDNQGELGVWHEERGLTYIEIKLAGHMVPQYQPAAGYRHLEYLLGRVKNLSR</sequence>
<keyword evidence="3 6" id="KW-0645">Protease</keyword>
<dbReference type="SUPFAM" id="SSF53474">
    <property type="entry name" value="alpha/beta-Hydrolases"/>
    <property type="match status" value="1"/>
</dbReference>
<dbReference type="GO" id="GO:0006508">
    <property type="term" value="P:proteolysis"/>
    <property type="evidence" value="ECO:0007669"/>
    <property type="project" value="UniProtKB-KW"/>
</dbReference>
<dbReference type="InterPro" id="IPR029058">
    <property type="entry name" value="AB_hydrolase_fold"/>
</dbReference>
<organism evidence="7 8">
    <name type="scientific">Orbilia oligospora</name>
    <name type="common">Nematode-trapping fungus</name>
    <name type="synonym">Arthrobotrys oligospora</name>
    <dbReference type="NCBI Taxonomy" id="2813651"/>
    <lineage>
        <taxon>Eukaryota</taxon>
        <taxon>Fungi</taxon>
        <taxon>Dikarya</taxon>
        <taxon>Ascomycota</taxon>
        <taxon>Pezizomycotina</taxon>
        <taxon>Orbiliomycetes</taxon>
        <taxon>Orbiliales</taxon>
        <taxon>Orbiliaceae</taxon>
        <taxon>Orbilia</taxon>
    </lineage>
</organism>
<dbReference type="Proteomes" id="UP000475325">
    <property type="component" value="Unassembled WGS sequence"/>
</dbReference>
<dbReference type="Pfam" id="PF00450">
    <property type="entry name" value="Peptidase_S10"/>
    <property type="match status" value="1"/>
</dbReference>
<dbReference type="PRINTS" id="PR00724">
    <property type="entry name" value="CRBOXYPTASEC"/>
</dbReference>
<dbReference type="AlphaFoldDB" id="A0A7C8J2K9"/>
<evidence type="ECO:0000256" key="6">
    <source>
        <dbReference type="RuleBase" id="RU361156"/>
    </source>
</evidence>
<comment type="similarity">
    <text evidence="1 6">Belongs to the peptidase S10 family.</text>
</comment>
<dbReference type="PANTHER" id="PTHR11802">
    <property type="entry name" value="SERINE PROTEASE FAMILY S10 SERINE CARBOXYPEPTIDASE"/>
    <property type="match status" value="1"/>
</dbReference>
<evidence type="ECO:0000256" key="5">
    <source>
        <dbReference type="ARBA" id="ARBA00023180"/>
    </source>
</evidence>
<keyword evidence="4 6" id="KW-0378">Hydrolase</keyword>
<evidence type="ECO:0000256" key="4">
    <source>
        <dbReference type="ARBA" id="ARBA00022801"/>
    </source>
</evidence>
<gene>
    <name evidence="7" type="ORF">TWF102_009546</name>
</gene>
<evidence type="ECO:0000256" key="1">
    <source>
        <dbReference type="ARBA" id="ARBA00009431"/>
    </source>
</evidence>
<dbReference type="InterPro" id="IPR018202">
    <property type="entry name" value="Ser_caboxypep_ser_AS"/>
</dbReference>
<protein>
    <recommendedName>
        <fullName evidence="6">Carboxypeptidase</fullName>
        <ecNumber evidence="6">3.4.16.-</ecNumber>
    </recommendedName>
</protein>
<dbReference type="PROSITE" id="PS00131">
    <property type="entry name" value="CARBOXYPEPT_SER_SER"/>
    <property type="match status" value="1"/>
</dbReference>
<evidence type="ECO:0000256" key="3">
    <source>
        <dbReference type="ARBA" id="ARBA00022670"/>
    </source>
</evidence>
<evidence type="ECO:0000313" key="8">
    <source>
        <dbReference type="Proteomes" id="UP000475325"/>
    </source>
</evidence>
<dbReference type="EMBL" id="WIQW01000064">
    <property type="protein sequence ID" value="KAF3089835.1"/>
    <property type="molecule type" value="Genomic_DNA"/>
</dbReference>